<dbReference type="Proteomes" id="UP000450676">
    <property type="component" value="Unassembled WGS sequence"/>
</dbReference>
<evidence type="ECO:0000259" key="2">
    <source>
        <dbReference type="Pfam" id="PF16747"/>
    </source>
</evidence>
<dbReference type="RefSeq" id="WP_161073758.1">
    <property type="nucleotide sequence ID" value="NZ_CP086370.1"/>
</dbReference>
<organism evidence="3 4">
    <name type="scientific">Pseudoduganella aquatica</name>
    <dbReference type="NCBI Taxonomy" id="2660641"/>
    <lineage>
        <taxon>Bacteria</taxon>
        <taxon>Pseudomonadati</taxon>
        <taxon>Pseudomonadota</taxon>
        <taxon>Betaproteobacteria</taxon>
        <taxon>Burkholderiales</taxon>
        <taxon>Oxalobacteraceae</taxon>
        <taxon>Telluria group</taxon>
        <taxon>Pseudoduganella</taxon>
    </lineage>
</organism>
<keyword evidence="4" id="KW-1185">Reference proteome</keyword>
<sequence>MNRAALPLLAALLTLSCTAQAASKAQGANWSKLSGNGAATLYVDKASVAKVDDGAEGARKAWTLVSYSKPQTSADGKTYRSLKAQYLYSCKEHSVTLLAQTFYPATLARGEAVGNFKYEQYDAEQPAAGSHTDTAYRYVCRRKLR</sequence>
<feature type="domain" description="Surface-adhesin protein E-like" evidence="2">
    <location>
        <begin position="30"/>
        <end position="141"/>
    </location>
</feature>
<dbReference type="PROSITE" id="PS51257">
    <property type="entry name" value="PROKAR_LIPOPROTEIN"/>
    <property type="match status" value="1"/>
</dbReference>
<evidence type="ECO:0000313" key="4">
    <source>
        <dbReference type="Proteomes" id="UP000450676"/>
    </source>
</evidence>
<feature type="chain" id="PRO_5031135531" description="Surface-adhesin protein E-like domain-containing protein" evidence="1">
    <location>
        <begin position="22"/>
        <end position="145"/>
    </location>
</feature>
<gene>
    <name evidence="3" type="ORF">GTP77_19220</name>
</gene>
<keyword evidence="1" id="KW-0732">Signal</keyword>
<dbReference type="AlphaFoldDB" id="A0A7X4HF88"/>
<dbReference type="InterPro" id="IPR031939">
    <property type="entry name" value="Adhesin_E-like"/>
</dbReference>
<feature type="signal peptide" evidence="1">
    <location>
        <begin position="1"/>
        <end position="21"/>
    </location>
</feature>
<dbReference type="EMBL" id="WWCU01000023">
    <property type="protein sequence ID" value="MYN09457.1"/>
    <property type="molecule type" value="Genomic_DNA"/>
</dbReference>
<reference evidence="3 4" key="1">
    <citation type="submission" date="2019-12" db="EMBL/GenBank/DDBJ databases">
        <title>Novel species isolated from a subtropical stream in China.</title>
        <authorList>
            <person name="Lu H."/>
        </authorList>
    </citation>
    <scope>NUCLEOTIDE SEQUENCE [LARGE SCALE GENOMIC DNA]</scope>
    <source>
        <strain evidence="3 4">FT127W</strain>
    </source>
</reference>
<evidence type="ECO:0000313" key="3">
    <source>
        <dbReference type="EMBL" id="MYN09457.1"/>
    </source>
</evidence>
<accession>A0A7X4HF88</accession>
<name>A0A7X4HF88_9BURK</name>
<evidence type="ECO:0000256" key="1">
    <source>
        <dbReference type="SAM" id="SignalP"/>
    </source>
</evidence>
<comment type="caution">
    <text evidence="3">The sequence shown here is derived from an EMBL/GenBank/DDBJ whole genome shotgun (WGS) entry which is preliminary data.</text>
</comment>
<proteinExistence type="predicted"/>
<dbReference type="Pfam" id="PF16747">
    <property type="entry name" value="Adhesin_E"/>
    <property type="match status" value="1"/>
</dbReference>
<protein>
    <recommendedName>
        <fullName evidence="2">Surface-adhesin protein E-like domain-containing protein</fullName>
    </recommendedName>
</protein>